<dbReference type="PROSITE" id="PS50943">
    <property type="entry name" value="HTH_CROC1"/>
    <property type="match status" value="1"/>
</dbReference>
<name>A0A2S7XEN8_9GAMM</name>
<accession>A0A2S7XEN8</accession>
<sequence length="309" mass="34479">MPITFAKFLEYVRTDRILTQQEMVDLLSSSDPALSKLDLTTFSRWERGVTSPKLSKQLLIARVMEEDVVQLIDPNVKAKEKNKRHFDKMTNRILYPYTATPSTFSHYHHGSLLKQQGLCEQLSGFHHDYMGISINAEDLQTSELVANTFSDSAGMLVGHLLYGFIPVNQPAAAISPDQLSACPFIGYDNSSEKIADMYVVSTYGSLPAPRMVSILLMLDILCANTQVKHLVLNCHDQEAFALFETSTECEILAKGSEVPFGGIKVFGKNYRYVQLRIKAETILALKVISSLIPFAREYIQSLLGSSGTK</sequence>
<dbReference type="GO" id="GO:0003677">
    <property type="term" value="F:DNA binding"/>
    <property type="evidence" value="ECO:0007669"/>
    <property type="project" value="InterPro"/>
</dbReference>
<evidence type="ECO:0000313" key="3">
    <source>
        <dbReference type="Proteomes" id="UP000239263"/>
    </source>
</evidence>
<dbReference type="InterPro" id="IPR001387">
    <property type="entry name" value="Cro/C1-type_HTH"/>
</dbReference>
<dbReference type="Gene3D" id="1.10.260.40">
    <property type="entry name" value="lambda repressor-like DNA-binding domains"/>
    <property type="match status" value="1"/>
</dbReference>
<feature type="domain" description="HTH cro/C1-type" evidence="1">
    <location>
        <begin position="9"/>
        <end position="71"/>
    </location>
</feature>
<dbReference type="OrthoDB" id="5891495at2"/>
<proteinExistence type="predicted"/>
<reference evidence="2 3" key="1">
    <citation type="submission" date="2016-12" db="EMBL/GenBank/DDBJ databases">
        <title>Diversity of luminous bacteria.</title>
        <authorList>
            <person name="Yoshizawa S."/>
            <person name="Kogure K."/>
        </authorList>
    </citation>
    <scope>NUCLEOTIDE SEQUENCE [LARGE SCALE GENOMIC DNA]</scope>
    <source>
        <strain evidence="2 3">ATCC 33715</strain>
    </source>
</reference>
<gene>
    <name evidence="2" type="ORF">BTO22_09590</name>
</gene>
<evidence type="ECO:0000313" key="2">
    <source>
        <dbReference type="EMBL" id="PQJ89818.1"/>
    </source>
</evidence>
<comment type="caution">
    <text evidence="2">The sequence shown here is derived from an EMBL/GenBank/DDBJ whole genome shotgun (WGS) entry which is preliminary data.</text>
</comment>
<organism evidence="2 3">
    <name type="scientific">Aliivibrio sifiae</name>
    <dbReference type="NCBI Taxonomy" id="566293"/>
    <lineage>
        <taxon>Bacteria</taxon>
        <taxon>Pseudomonadati</taxon>
        <taxon>Pseudomonadota</taxon>
        <taxon>Gammaproteobacteria</taxon>
        <taxon>Vibrionales</taxon>
        <taxon>Vibrionaceae</taxon>
        <taxon>Aliivibrio</taxon>
    </lineage>
</organism>
<dbReference type="Proteomes" id="UP000239263">
    <property type="component" value="Unassembled WGS sequence"/>
</dbReference>
<dbReference type="CDD" id="cd00093">
    <property type="entry name" value="HTH_XRE"/>
    <property type="match status" value="1"/>
</dbReference>
<dbReference type="AlphaFoldDB" id="A0A2S7XEN8"/>
<dbReference type="InterPro" id="IPR010982">
    <property type="entry name" value="Lambda_DNA-bd_dom_sf"/>
</dbReference>
<evidence type="ECO:0000259" key="1">
    <source>
        <dbReference type="PROSITE" id="PS50943"/>
    </source>
</evidence>
<dbReference type="EMBL" id="MSCO01000001">
    <property type="protein sequence ID" value="PQJ89818.1"/>
    <property type="molecule type" value="Genomic_DNA"/>
</dbReference>
<protein>
    <submittedName>
        <fullName evidence="2">Transcriptional regulator</fullName>
    </submittedName>
</protein>